<name>A0A4C1WAB8_EUMVA</name>
<sequence length="197" mass="21647">MPGRAGGSVFTTSFGRCVLTVRTPGFSPSGVRLNIYFTRDGCAGDVTATQNFSPKQIRRSLGGARPSPINVSRDNKLSLVVKGRGQEDSLKPSVMDTSVKLVTTIASSSRPALALREGFEVQGARCLKEERSKLDITSRKLRPILDQYNRIVYPTRAPLAERTRSGTTEERSDLSPHLFDPSAPRRVEGRESNSYVF</sequence>
<organism evidence="2 3">
    <name type="scientific">Eumeta variegata</name>
    <name type="common">Bagworm moth</name>
    <name type="synonym">Eumeta japonica</name>
    <dbReference type="NCBI Taxonomy" id="151549"/>
    <lineage>
        <taxon>Eukaryota</taxon>
        <taxon>Metazoa</taxon>
        <taxon>Ecdysozoa</taxon>
        <taxon>Arthropoda</taxon>
        <taxon>Hexapoda</taxon>
        <taxon>Insecta</taxon>
        <taxon>Pterygota</taxon>
        <taxon>Neoptera</taxon>
        <taxon>Endopterygota</taxon>
        <taxon>Lepidoptera</taxon>
        <taxon>Glossata</taxon>
        <taxon>Ditrysia</taxon>
        <taxon>Tineoidea</taxon>
        <taxon>Psychidae</taxon>
        <taxon>Oiketicinae</taxon>
        <taxon>Eumeta</taxon>
    </lineage>
</organism>
<feature type="compositionally biased region" description="Basic and acidic residues" evidence="1">
    <location>
        <begin position="159"/>
        <end position="174"/>
    </location>
</feature>
<gene>
    <name evidence="2" type="ORF">EVAR_40405_1</name>
</gene>
<accession>A0A4C1WAB8</accession>
<proteinExistence type="predicted"/>
<keyword evidence="3" id="KW-1185">Reference proteome</keyword>
<protein>
    <submittedName>
        <fullName evidence="2">Uncharacterized protein</fullName>
    </submittedName>
</protein>
<reference evidence="2 3" key="1">
    <citation type="journal article" date="2019" name="Commun. Biol.">
        <title>The bagworm genome reveals a unique fibroin gene that provides high tensile strength.</title>
        <authorList>
            <person name="Kono N."/>
            <person name="Nakamura H."/>
            <person name="Ohtoshi R."/>
            <person name="Tomita M."/>
            <person name="Numata K."/>
            <person name="Arakawa K."/>
        </authorList>
    </citation>
    <scope>NUCLEOTIDE SEQUENCE [LARGE SCALE GENOMIC DNA]</scope>
</reference>
<feature type="region of interest" description="Disordered" evidence="1">
    <location>
        <begin position="159"/>
        <end position="197"/>
    </location>
</feature>
<evidence type="ECO:0000256" key="1">
    <source>
        <dbReference type="SAM" id="MobiDB-lite"/>
    </source>
</evidence>
<dbReference type="AlphaFoldDB" id="A0A4C1WAB8"/>
<dbReference type="EMBL" id="BGZK01000514">
    <property type="protein sequence ID" value="GBP47981.1"/>
    <property type="molecule type" value="Genomic_DNA"/>
</dbReference>
<evidence type="ECO:0000313" key="3">
    <source>
        <dbReference type="Proteomes" id="UP000299102"/>
    </source>
</evidence>
<evidence type="ECO:0000313" key="2">
    <source>
        <dbReference type="EMBL" id="GBP47981.1"/>
    </source>
</evidence>
<comment type="caution">
    <text evidence="2">The sequence shown here is derived from an EMBL/GenBank/DDBJ whole genome shotgun (WGS) entry which is preliminary data.</text>
</comment>
<dbReference type="Proteomes" id="UP000299102">
    <property type="component" value="Unassembled WGS sequence"/>
</dbReference>